<evidence type="ECO:0000256" key="10">
    <source>
        <dbReference type="ARBA" id="ARBA00048567"/>
    </source>
</evidence>
<dbReference type="SUPFAM" id="SSF52540">
    <property type="entry name" value="P-loop containing nucleoside triphosphate hydrolases"/>
    <property type="match status" value="1"/>
</dbReference>
<dbReference type="GO" id="GO:0005524">
    <property type="term" value="F:ATP binding"/>
    <property type="evidence" value="ECO:0007669"/>
    <property type="project" value="UniProtKB-UniRule"/>
</dbReference>
<evidence type="ECO:0000256" key="4">
    <source>
        <dbReference type="ARBA" id="ARBA00022605"/>
    </source>
</evidence>
<dbReference type="PANTHER" id="PTHR21087:SF16">
    <property type="entry name" value="SHIKIMATE KINASE 1, CHLOROPLASTIC"/>
    <property type="match status" value="1"/>
</dbReference>
<comment type="similarity">
    <text evidence="2 11">Belongs to the shikimate kinase family.</text>
</comment>
<comment type="pathway">
    <text evidence="1 11">Metabolic intermediate biosynthesis; chorismate biosynthesis; chorismate from D-erythrose 4-phosphate and phosphoenolpyruvate: step 5/7.</text>
</comment>
<feature type="binding site" evidence="11">
    <location>
        <position position="134"/>
    </location>
    <ligand>
        <name>substrate</name>
    </ligand>
</feature>
<keyword evidence="7 11" id="KW-0418">Kinase</keyword>
<evidence type="ECO:0000256" key="11">
    <source>
        <dbReference type="HAMAP-Rule" id="MF_00109"/>
    </source>
</evidence>
<evidence type="ECO:0000256" key="8">
    <source>
        <dbReference type="ARBA" id="ARBA00022840"/>
    </source>
</evidence>
<evidence type="ECO:0000256" key="3">
    <source>
        <dbReference type="ARBA" id="ARBA00012154"/>
    </source>
</evidence>
<dbReference type="PROSITE" id="PS01128">
    <property type="entry name" value="SHIKIMATE_KINASE"/>
    <property type="match status" value="1"/>
</dbReference>
<comment type="subcellular location">
    <subcellularLocation>
        <location evidence="11">Cytoplasm</location>
    </subcellularLocation>
</comment>
<feature type="binding site" evidence="11">
    <location>
        <begin position="10"/>
        <end position="15"/>
    </location>
    <ligand>
        <name>ATP</name>
        <dbReference type="ChEBI" id="CHEBI:30616"/>
    </ligand>
</feature>
<dbReference type="InterPro" id="IPR031322">
    <property type="entry name" value="Shikimate/glucono_kinase"/>
</dbReference>
<keyword evidence="9 11" id="KW-0057">Aromatic amino acid biosynthesis</keyword>
<dbReference type="GO" id="GO:0009073">
    <property type="term" value="P:aromatic amino acid family biosynthetic process"/>
    <property type="evidence" value="ECO:0007669"/>
    <property type="project" value="UniProtKB-KW"/>
</dbReference>
<keyword evidence="11" id="KW-0479">Metal-binding</keyword>
<dbReference type="GO" id="GO:0008652">
    <property type="term" value="P:amino acid biosynthetic process"/>
    <property type="evidence" value="ECO:0007669"/>
    <property type="project" value="UniProtKB-KW"/>
</dbReference>
<feature type="binding site" evidence="11">
    <location>
        <position position="78"/>
    </location>
    <ligand>
        <name>substrate</name>
    </ligand>
</feature>
<gene>
    <name evidence="11" type="primary">aroK</name>
    <name evidence="12" type="ORF">M9B40_04665</name>
</gene>
<dbReference type="InterPro" id="IPR023000">
    <property type="entry name" value="Shikimate_kinase_CS"/>
</dbReference>
<dbReference type="PANTHER" id="PTHR21087">
    <property type="entry name" value="SHIKIMATE KINASE"/>
    <property type="match status" value="1"/>
</dbReference>
<keyword evidence="8 11" id="KW-0067">ATP-binding</keyword>
<dbReference type="AlphaFoldDB" id="A0A9Q8X3T8"/>
<evidence type="ECO:0000256" key="2">
    <source>
        <dbReference type="ARBA" id="ARBA00006997"/>
    </source>
</evidence>
<keyword evidence="6 11" id="KW-0547">Nucleotide-binding</keyword>
<dbReference type="InterPro" id="IPR027417">
    <property type="entry name" value="P-loop_NTPase"/>
</dbReference>
<comment type="cofactor">
    <cofactor evidence="11">
        <name>Mg(2+)</name>
        <dbReference type="ChEBI" id="CHEBI:18420"/>
    </cofactor>
    <text evidence="11">Binds 1 Mg(2+) ion per subunit.</text>
</comment>
<keyword evidence="11" id="KW-0460">Magnesium</keyword>
<comment type="caution">
    <text evidence="11">Lacks conserved residue(s) required for the propagation of feature annotation.</text>
</comment>
<dbReference type="EC" id="2.7.1.71" evidence="3 11"/>
<protein>
    <recommendedName>
        <fullName evidence="3 11">Shikimate kinase</fullName>
        <shortName evidence="11">SK</shortName>
        <ecNumber evidence="3 11">2.7.1.71</ecNumber>
    </recommendedName>
</protein>
<dbReference type="GO" id="GO:0004765">
    <property type="term" value="F:shikimate kinase activity"/>
    <property type="evidence" value="ECO:0007669"/>
    <property type="project" value="UniProtKB-UniRule"/>
</dbReference>
<accession>A0A9Q8X3T8</accession>
<dbReference type="Gene3D" id="3.40.50.300">
    <property type="entry name" value="P-loop containing nucleotide triphosphate hydrolases"/>
    <property type="match status" value="1"/>
</dbReference>
<evidence type="ECO:0000313" key="13">
    <source>
        <dbReference type="Proteomes" id="UP001056381"/>
    </source>
</evidence>
<organism evidence="12 13">
    <name type="scientific">SAR86 cluster bacterium</name>
    <dbReference type="NCBI Taxonomy" id="2030880"/>
    <lineage>
        <taxon>Bacteria</taxon>
        <taxon>Pseudomonadati</taxon>
        <taxon>Pseudomonadota</taxon>
        <taxon>Gammaproteobacteria</taxon>
        <taxon>SAR86 cluster</taxon>
    </lineage>
</organism>
<dbReference type="Pfam" id="PF01202">
    <property type="entry name" value="SKI"/>
    <property type="match status" value="1"/>
</dbReference>
<dbReference type="Proteomes" id="UP001056381">
    <property type="component" value="Chromosome"/>
</dbReference>
<keyword evidence="5 11" id="KW-0808">Transferase</keyword>
<feature type="binding site" evidence="11">
    <location>
        <position position="14"/>
    </location>
    <ligand>
        <name>Mg(2+)</name>
        <dbReference type="ChEBI" id="CHEBI:18420"/>
    </ligand>
</feature>
<keyword evidence="4 11" id="KW-0028">Amino-acid biosynthesis</keyword>
<dbReference type="PRINTS" id="PR01100">
    <property type="entry name" value="SHIKIMTKNASE"/>
</dbReference>
<evidence type="ECO:0000256" key="5">
    <source>
        <dbReference type="ARBA" id="ARBA00022679"/>
    </source>
</evidence>
<comment type="function">
    <text evidence="11">Catalyzes the specific phosphorylation of the 3-hydroxyl group of shikimic acid using ATP as a cosubstrate.</text>
</comment>
<feature type="binding site" evidence="11">
    <location>
        <position position="56"/>
    </location>
    <ligand>
        <name>substrate</name>
    </ligand>
</feature>
<reference evidence="12" key="1">
    <citation type="submission" date="2022-05" db="EMBL/GenBank/DDBJ databases">
        <title>Single-amplified genomics reveal most streamlined microbe among free-living bacteria.</title>
        <authorList>
            <person name="Roda-Garcia J."/>
            <person name="Haro-Moreno J.M."/>
            <person name="Rodriguez-Valera F."/>
            <person name="Almagro-Moreno S."/>
            <person name="Lopez-Perez M."/>
        </authorList>
    </citation>
    <scope>NUCLEOTIDE SEQUENCE</scope>
    <source>
        <strain evidence="12">TMED112-D2-2</strain>
    </source>
</reference>
<dbReference type="InterPro" id="IPR000623">
    <property type="entry name" value="Shikimate_kinase/TSH1"/>
</dbReference>
<dbReference type="CDD" id="cd00464">
    <property type="entry name" value="SK"/>
    <property type="match status" value="1"/>
</dbReference>
<keyword evidence="13" id="KW-1185">Reference proteome</keyword>
<evidence type="ECO:0000313" key="12">
    <source>
        <dbReference type="EMBL" id="URQ63018.1"/>
    </source>
</evidence>
<sequence>MRIFLVGMMGSGKSTVGKKLAESLLVDFYDLDKIIEAKLKKNIKDIFEEDGEGFFRDIENKSLIDFQNKTKFVLATGGGIITNEGSRNFLSKERTYFLDGSEEILYERSTRRREFRPLMKDMDIKGFSQLLKKRRQYYIESSIATIDIDKKNIDEVVDWIKNNEKNHF</sequence>
<dbReference type="EMBL" id="CP097966">
    <property type="protein sequence ID" value="URQ63018.1"/>
    <property type="molecule type" value="Genomic_DNA"/>
</dbReference>
<proteinExistence type="inferred from homology"/>
<dbReference type="GO" id="GO:0005829">
    <property type="term" value="C:cytosol"/>
    <property type="evidence" value="ECO:0007669"/>
    <property type="project" value="TreeGrafter"/>
</dbReference>
<evidence type="ECO:0000256" key="1">
    <source>
        <dbReference type="ARBA" id="ARBA00004842"/>
    </source>
</evidence>
<name>A0A9Q8X3T8_9GAMM</name>
<evidence type="ECO:0000256" key="7">
    <source>
        <dbReference type="ARBA" id="ARBA00022777"/>
    </source>
</evidence>
<dbReference type="GO" id="GO:0009423">
    <property type="term" value="P:chorismate biosynthetic process"/>
    <property type="evidence" value="ECO:0007669"/>
    <property type="project" value="UniProtKB-UniRule"/>
</dbReference>
<keyword evidence="11" id="KW-0963">Cytoplasm</keyword>
<comment type="subunit">
    <text evidence="11">Monomer.</text>
</comment>
<feature type="binding site" evidence="11">
    <location>
        <position position="32"/>
    </location>
    <ligand>
        <name>substrate</name>
    </ligand>
</feature>
<evidence type="ECO:0000256" key="9">
    <source>
        <dbReference type="ARBA" id="ARBA00023141"/>
    </source>
</evidence>
<comment type="catalytic activity">
    <reaction evidence="10 11">
        <text>shikimate + ATP = 3-phosphoshikimate + ADP + H(+)</text>
        <dbReference type="Rhea" id="RHEA:13121"/>
        <dbReference type="ChEBI" id="CHEBI:15378"/>
        <dbReference type="ChEBI" id="CHEBI:30616"/>
        <dbReference type="ChEBI" id="CHEBI:36208"/>
        <dbReference type="ChEBI" id="CHEBI:145989"/>
        <dbReference type="ChEBI" id="CHEBI:456216"/>
        <dbReference type="EC" id="2.7.1.71"/>
    </reaction>
</comment>
<feature type="binding site" evidence="11">
    <location>
        <position position="116"/>
    </location>
    <ligand>
        <name>ATP</name>
        <dbReference type="ChEBI" id="CHEBI:30616"/>
    </ligand>
</feature>
<evidence type="ECO:0000256" key="6">
    <source>
        <dbReference type="ARBA" id="ARBA00022741"/>
    </source>
</evidence>
<dbReference type="HAMAP" id="MF_00109">
    <property type="entry name" value="Shikimate_kinase"/>
    <property type="match status" value="1"/>
</dbReference>
<dbReference type="GO" id="GO:0000287">
    <property type="term" value="F:magnesium ion binding"/>
    <property type="evidence" value="ECO:0007669"/>
    <property type="project" value="UniProtKB-UniRule"/>
</dbReference>